<keyword evidence="7" id="KW-1185">Reference proteome</keyword>
<dbReference type="Pfam" id="PF13527">
    <property type="entry name" value="Acetyltransf_9"/>
    <property type="match status" value="1"/>
</dbReference>
<gene>
    <name evidence="6" type="ORF">ACFQS1_20895</name>
</gene>
<keyword evidence="2 4" id="KW-0808">Transferase</keyword>
<evidence type="ECO:0000259" key="5">
    <source>
        <dbReference type="PROSITE" id="PS51186"/>
    </source>
</evidence>
<dbReference type="InterPro" id="IPR051554">
    <property type="entry name" value="Acetyltransferase_Eis"/>
</dbReference>
<dbReference type="InterPro" id="IPR022902">
    <property type="entry name" value="NAcTrfase_Eis"/>
</dbReference>
<dbReference type="InterPro" id="IPR025559">
    <property type="entry name" value="Eis_dom"/>
</dbReference>
<dbReference type="RefSeq" id="WP_378970827.1">
    <property type="nucleotide sequence ID" value="NZ_JBHTBJ010000015.1"/>
</dbReference>
<dbReference type="Pfam" id="PF17668">
    <property type="entry name" value="Acetyltransf_17"/>
    <property type="match status" value="1"/>
</dbReference>
<accession>A0ABW2HTM3</accession>
<dbReference type="NCBIfam" id="NF002367">
    <property type="entry name" value="PRK01346.1-4"/>
    <property type="match status" value="1"/>
</dbReference>
<feature type="binding site" evidence="4">
    <location>
        <begin position="119"/>
        <end position="120"/>
    </location>
    <ligand>
        <name>acetyl-CoA</name>
        <dbReference type="ChEBI" id="CHEBI:57288"/>
    </ligand>
</feature>
<evidence type="ECO:0000256" key="3">
    <source>
        <dbReference type="ARBA" id="ARBA00023315"/>
    </source>
</evidence>
<comment type="caution">
    <text evidence="6">The sequence shown here is derived from an EMBL/GenBank/DDBJ whole genome shotgun (WGS) entry which is preliminary data.</text>
</comment>
<dbReference type="PROSITE" id="PS51186">
    <property type="entry name" value="GNAT"/>
    <property type="match status" value="1"/>
</dbReference>
<feature type="binding site" evidence="4">
    <location>
        <begin position="90"/>
        <end position="95"/>
    </location>
    <ligand>
        <name>acetyl-CoA</name>
        <dbReference type="ChEBI" id="CHEBI:57288"/>
    </ligand>
</feature>
<dbReference type="InterPro" id="IPR041380">
    <property type="entry name" value="Acetyltransf_17"/>
</dbReference>
<protein>
    <submittedName>
        <fullName evidence="6">GNAT family N-acetyltransferase</fullName>
    </submittedName>
</protein>
<dbReference type="InterPro" id="IPR000182">
    <property type="entry name" value="GNAT_dom"/>
</dbReference>
<dbReference type="Proteomes" id="UP001596548">
    <property type="component" value="Unassembled WGS sequence"/>
</dbReference>
<evidence type="ECO:0000313" key="6">
    <source>
        <dbReference type="EMBL" id="MFC7276457.1"/>
    </source>
</evidence>
<name>A0ABW2HTM3_9ACTN</name>
<feature type="domain" description="N-acetyltransferase" evidence="5">
    <location>
        <begin position="5"/>
        <end position="152"/>
    </location>
</feature>
<dbReference type="PANTHER" id="PTHR37817:SF1">
    <property type="entry name" value="N-ACETYLTRANSFERASE EIS"/>
    <property type="match status" value="1"/>
</dbReference>
<feature type="active site" description="Proton donor" evidence="4">
    <location>
        <position position="124"/>
    </location>
</feature>
<reference evidence="7" key="1">
    <citation type="journal article" date="2019" name="Int. J. Syst. Evol. Microbiol.">
        <title>The Global Catalogue of Microorganisms (GCM) 10K type strain sequencing project: providing services to taxonomists for standard genome sequencing and annotation.</title>
        <authorList>
            <consortium name="The Broad Institute Genomics Platform"/>
            <consortium name="The Broad Institute Genome Sequencing Center for Infectious Disease"/>
            <person name="Wu L."/>
            <person name="Ma J."/>
        </authorList>
    </citation>
    <scope>NUCLEOTIDE SEQUENCE [LARGE SCALE GENOMIC DNA]</scope>
    <source>
        <strain evidence="7">XZYJT-10</strain>
    </source>
</reference>
<feature type="binding site" evidence="4">
    <location>
        <begin position="82"/>
        <end position="84"/>
    </location>
    <ligand>
        <name>acetyl-CoA</name>
        <dbReference type="ChEBI" id="CHEBI:57288"/>
    </ligand>
</feature>
<dbReference type="SUPFAM" id="SSF55718">
    <property type="entry name" value="SCP-like"/>
    <property type="match status" value="1"/>
</dbReference>
<keyword evidence="3 4" id="KW-0012">Acyltransferase</keyword>
<dbReference type="Pfam" id="PF13530">
    <property type="entry name" value="SCP2_2"/>
    <property type="match status" value="1"/>
</dbReference>
<evidence type="ECO:0000256" key="1">
    <source>
        <dbReference type="ARBA" id="ARBA00009213"/>
    </source>
</evidence>
<dbReference type="InterPro" id="IPR036527">
    <property type="entry name" value="SCP2_sterol-bd_dom_sf"/>
</dbReference>
<sequence length="408" mass="44570">MDESVRLRQGTADDHDAIVDLLGYVFHHDYDDEARALEQTILEPERSLVADDDGAIVGHTTALTRDLTVPGAVLPAAHVTGVGVAPTHRRRGLLSAMMHRQLTEVAEAGREPIAVLWASETTIYPRYGYGPSAGVMSLSAMTRELRIRPEIPGAGLRLRLIDPKKARDDLAAIFARVAESRVGWSSRPGPWWDYHLADLKDNRGGATSRHGVICHDADGNPAGYALWRVKGKWDEYGPDAQVRVNEVAADDPAVYAALWRFLLGIDLARSLTCETAAVDEPLYLMVDEPRRLGRKYEEALWVRIVDLSSALEARRYQTPVDVVLEVTDPLLPANAGRWRLTGGPDKASCVRTEESPDLAMTITDLGALYLGGTSLGALVAAGRVRPLTANVPPAAFGWHRAPSPIEVF</sequence>
<dbReference type="EMBL" id="JBHTBJ010000015">
    <property type="protein sequence ID" value="MFC7276457.1"/>
    <property type="molecule type" value="Genomic_DNA"/>
</dbReference>
<dbReference type="CDD" id="cd04301">
    <property type="entry name" value="NAT_SF"/>
    <property type="match status" value="1"/>
</dbReference>
<feature type="active site" description="Proton acceptor; via carboxylate" evidence="4">
    <location>
        <position position="408"/>
    </location>
</feature>
<comment type="similarity">
    <text evidence="1 4">Belongs to the acetyltransferase Eis family.</text>
</comment>
<organism evidence="6 7">
    <name type="scientific">Paractinoplanes rhizophilus</name>
    <dbReference type="NCBI Taxonomy" id="1416877"/>
    <lineage>
        <taxon>Bacteria</taxon>
        <taxon>Bacillati</taxon>
        <taxon>Actinomycetota</taxon>
        <taxon>Actinomycetes</taxon>
        <taxon>Micromonosporales</taxon>
        <taxon>Micromonosporaceae</taxon>
        <taxon>Paractinoplanes</taxon>
    </lineage>
</organism>
<dbReference type="Gene3D" id="3.40.630.30">
    <property type="match status" value="2"/>
</dbReference>
<dbReference type="SUPFAM" id="SSF55729">
    <property type="entry name" value="Acyl-CoA N-acyltransferases (Nat)"/>
    <property type="match status" value="1"/>
</dbReference>
<dbReference type="HAMAP" id="MF_01812">
    <property type="entry name" value="Eis"/>
    <property type="match status" value="1"/>
</dbReference>
<evidence type="ECO:0000256" key="2">
    <source>
        <dbReference type="ARBA" id="ARBA00022679"/>
    </source>
</evidence>
<dbReference type="PANTHER" id="PTHR37817">
    <property type="entry name" value="N-ACETYLTRANSFERASE EIS"/>
    <property type="match status" value="1"/>
</dbReference>
<dbReference type="Gene3D" id="3.30.1050.10">
    <property type="entry name" value="SCP2 sterol-binding domain"/>
    <property type="match status" value="1"/>
</dbReference>
<comment type="subunit">
    <text evidence="4">Homohexamer; trimer of dimers.</text>
</comment>
<evidence type="ECO:0000256" key="4">
    <source>
        <dbReference type="HAMAP-Rule" id="MF_01812"/>
    </source>
</evidence>
<dbReference type="InterPro" id="IPR016181">
    <property type="entry name" value="Acyl_CoA_acyltransferase"/>
</dbReference>
<evidence type="ECO:0000313" key="7">
    <source>
        <dbReference type="Proteomes" id="UP001596548"/>
    </source>
</evidence>
<proteinExistence type="inferred from homology"/>